<dbReference type="AlphaFoldDB" id="A0A9W8IV52"/>
<name>A0A9W8IV52_9AGAR</name>
<protein>
    <recommendedName>
        <fullName evidence="4">Secreted protein</fullName>
    </recommendedName>
</protein>
<feature type="non-terminal residue" evidence="2">
    <location>
        <position position="207"/>
    </location>
</feature>
<feature type="chain" id="PRO_5040978418" description="Secreted protein" evidence="1">
    <location>
        <begin position="18"/>
        <end position="207"/>
    </location>
</feature>
<dbReference type="Proteomes" id="UP001140091">
    <property type="component" value="Unassembled WGS sequence"/>
</dbReference>
<keyword evidence="1" id="KW-0732">Signal</keyword>
<dbReference type="Pfam" id="PF14273">
    <property type="entry name" value="DUF4360"/>
    <property type="match status" value="1"/>
</dbReference>
<proteinExistence type="predicted"/>
<evidence type="ECO:0000256" key="1">
    <source>
        <dbReference type="SAM" id="SignalP"/>
    </source>
</evidence>
<evidence type="ECO:0008006" key="4">
    <source>
        <dbReference type="Google" id="ProtNLM"/>
    </source>
</evidence>
<dbReference type="PANTHER" id="PTHR38847">
    <property type="match status" value="1"/>
</dbReference>
<evidence type="ECO:0000313" key="3">
    <source>
        <dbReference type="Proteomes" id="UP001140091"/>
    </source>
</evidence>
<evidence type="ECO:0000313" key="2">
    <source>
        <dbReference type="EMBL" id="KAJ2922384.1"/>
    </source>
</evidence>
<sequence>MIFSTLSVLTLVSAAFAAPAPVTTDEYVHAPTGFNITSVGVIGTGCPPGTSYALVSDDNSALTAVFSQFYAFAGPGVGISDNRKACRLTLGVKVPEGYSFSVNTLEHAGFYQLDKGVTGSQGSYYYFQGELNEATARKTYEGPVLGKDYINKIDFEGSTFSPCGKDTVLNFGSDVRVNNANNKNGYGAIGTDSIQFRQTLHLSWKAC</sequence>
<reference evidence="2" key="1">
    <citation type="submission" date="2022-06" db="EMBL/GenBank/DDBJ databases">
        <title>Genome Sequence of Candolleomyces eurysporus.</title>
        <authorList>
            <person name="Buettner E."/>
        </authorList>
    </citation>
    <scope>NUCLEOTIDE SEQUENCE</scope>
    <source>
        <strain evidence="2">VTCC 930004</strain>
    </source>
</reference>
<keyword evidence="3" id="KW-1185">Reference proteome</keyword>
<dbReference type="EMBL" id="JANBPK010001494">
    <property type="protein sequence ID" value="KAJ2922384.1"/>
    <property type="molecule type" value="Genomic_DNA"/>
</dbReference>
<accession>A0A9W8IV52</accession>
<dbReference type="OrthoDB" id="152248at2759"/>
<gene>
    <name evidence="2" type="ORF">H1R20_g14719</name>
</gene>
<organism evidence="2 3">
    <name type="scientific">Candolleomyces eurysporus</name>
    <dbReference type="NCBI Taxonomy" id="2828524"/>
    <lineage>
        <taxon>Eukaryota</taxon>
        <taxon>Fungi</taxon>
        <taxon>Dikarya</taxon>
        <taxon>Basidiomycota</taxon>
        <taxon>Agaricomycotina</taxon>
        <taxon>Agaricomycetes</taxon>
        <taxon>Agaricomycetidae</taxon>
        <taxon>Agaricales</taxon>
        <taxon>Agaricineae</taxon>
        <taxon>Psathyrellaceae</taxon>
        <taxon>Candolleomyces</taxon>
    </lineage>
</organism>
<dbReference type="InterPro" id="IPR025649">
    <property type="entry name" value="DUF4360"/>
</dbReference>
<comment type="caution">
    <text evidence="2">The sequence shown here is derived from an EMBL/GenBank/DDBJ whole genome shotgun (WGS) entry which is preliminary data.</text>
</comment>
<feature type="signal peptide" evidence="1">
    <location>
        <begin position="1"/>
        <end position="17"/>
    </location>
</feature>
<dbReference type="PANTHER" id="PTHR38847:SF1">
    <property type="entry name" value="PSEUDOURIDINE SYNTHASE RSUA_RLUA-LIKE DOMAIN-CONTAINING PROTEIN"/>
    <property type="match status" value="1"/>
</dbReference>